<proteinExistence type="predicted"/>
<comment type="caution">
    <text evidence="1">The sequence shown here is derived from an EMBL/GenBank/DDBJ whole genome shotgun (WGS) entry which is preliminary data.</text>
</comment>
<sequence length="87" mass="9619">MIPYDRLISEMERQLSVARRTNDEYAMREALSAVRSLCEVALGGVGKREEKLVPKMLSTPSAVQSITSLEGKPLEEEDANGGSIFDF</sequence>
<evidence type="ECO:0000313" key="1">
    <source>
        <dbReference type="EMBL" id="HJF33197.1"/>
    </source>
</evidence>
<dbReference type="AlphaFoldDB" id="A0A921G2B3"/>
<name>A0A921G2B3_SPOPS</name>
<protein>
    <submittedName>
        <fullName evidence="1">YwdI family protein</fullName>
    </submittedName>
</protein>
<reference evidence="1" key="1">
    <citation type="journal article" date="2021" name="PeerJ">
        <title>Extensive microbial diversity within the chicken gut microbiome revealed by metagenomics and culture.</title>
        <authorList>
            <person name="Gilroy R."/>
            <person name="Ravi A."/>
            <person name="Getino M."/>
            <person name="Pursley I."/>
            <person name="Horton D.L."/>
            <person name="Alikhan N.F."/>
            <person name="Baker D."/>
            <person name="Gharbi K."/>
            <person name="Hall N."/>
            <person name="Watson M."/>
            <person name="Adriaenssens E.M."/>
            <person name="Foster-Nyarko E."/>
            <person name="Jarju S."/>
            <person name="Secka A."/>
            <person name="Antonio M."/>
            <person name="Oren A."/>
            <person name="Chaudhuri R.R."/>
            <person name="La Ragione R."/>
            <person name="Hildebrand F."/>
            <person name="Pallen M.J."/>
        </authorList>
    </citation>
    <scope>NUCLEOTIDE SEQUENCE</scope>
    <source>
        <strain evidence="1">CHK171-7178</strain>
    </source>
</reference>
<evidence type="ECO:0000313" key="2">
    <source>
        <dbReference type="Proteomes" id="UP000698173"/>
    </source>
</evidence>
<dbReference type="Pfam" id="PF17261">
    <property type="entry name" value="DUF5327"/>
    <property type="match status" value="1"/>
</dbReference>
<reference evidence="1" key="2">
    <citation type="submission" date="2021-09" db="EMBL/GenBank/DDBJ databases">
        <authorList>
            <person name="Gilroy R."/>
        </authorList>
    </citation>
    <scope>NUCLEOTIDE SEQUENCE</scope>
    <source>
        <strain evidence="1">CHK171-7178</strain>
    </source>
</reference>
<organism evidence="1 2">
    <name type="scientific">Sporosarcina psychrophila</name>
    <name type="common">Bacillus psychrophilus</name>
    <dbReference type="NCBI Taxonomy" id="1476"/>
    <lineage>
        <taxon>Bacteria</taxon>
        <taxon>Bacillati</taxon>
        <taxon>Bacillota</taxon>
        <taxon>Bacilli</taxon>
        <taxon>Bacillales</taxon>
        <taxon>Caryophanaceae</taxon>
        <taxon>Sporosarcina</taxon>
    </lineage>
</organism>
<gene>
    <name evidence="1" type="ORF">K8V56_15660</name>
</gene>
<dbReference type="Proteomes" id="UP000698173">
    <property type="component" value="Unassembled WGS sequence"/>
</dbReference>
<accession>A0A921G2B3</accession>
<dbReference type="EMBL" id="DYWT01000245">
    <property type="protein sequence ID" value="HJF33197.1"/>
    <property type="molecule type" value="Genomic_DNA"/>
</dbReference>
<dbReference type="InterPro" id="IPR035218">
    <property type="entry name" value="DUF5327"/>
</dbReference>